<dbReference type="FunFam" id="3.40.50.720:FF:000007">
    <property type="entry name" value="6-phosphogluconate dehydrogenase, decarboxylating"/>
    <property type="match status" value="1"/>
</dbReference>
<dbReference type="PRINTS" id="PR00076">
    <property type="entry name" value="6PGDHDRGNASE"/>
</dbReference>
<dbReference type="Gene3D" id="1.10.1040.10">
    <property type="entry name" value="N-(1-d-carboxylethyl)-l-norvaline Dehydrogenase, domain 2"/>
    <property type="match status" value="1"/>
</dbReference>
<feature type="binding site" evidence="13">
    <location>
        <begin position="39"/>
        <end position="41"/>
    </location>
    <ligand>
        <name>NADP(+)</name>
        <dbReference type="ChEBI" id="CHEBI:58349"/>
    </ligand>
</feature>
<dbReference type="GO" id="GO:0006098">
    <property type="term" value="P:pentose-phosphate shunt"/>
    <property type="evidence" value="ECO:0007669"/>
    <property type="project" value="UniProtKB-UniPathway"/>
</dbReference>
<comment type="caution">
    <text evidence="16">The sequence shown here is derived from an EMBL/GenBank/DDBJ whole genome shotgun (WGS) entry which is preliminary data.</text>
</comment>
<evidence type="ECO:0000256" key="5">
    <source>
        <dbReference type="ARBA" id="ARBA00018193"/>
    </source>
</evidence>
<feature type="domain" description="6-phosphogluconate dehydrogenase C-terminal" evidence="15">
    <location>
        <begin position="188"/>
        <end position="489"/>
    </location>
</feature>
<dbReference type="GO" id="GO:0019521">
    <property type="term" value="P:D-gluconate metabolic process"/>
    <property type="evidence" value="ECO:0007669"/>
    <property type="project" value="UniProtKB-KW"/>
</dbReference>
<feature type="binding site" evidence="12">
    <location>
        <position position="467"/>
    </location>
    <ligand>
        <name>substrate</name>
        <note>ligand shared between dimeric partners</note>
    </ligand>
</feature>
<keyword evidence="7 14" id="KW-0311">Gluconate utilization</keyword>
<evidence type="ECO:0000256" key="14">
    <source>
        <dbReference type="RuleBase" id="RU000485"/>
    </source>
</evidence>
<accession>A0A5C6EQ58</accession>
<evidence type="ECO:0000256" key="2">
    <source>
        <dbReference type="ARBA" id="ARBA00004874"/>
    </source>
</evidence>
<evidence type="ECO:0000256" key="1">
    <source>
        <dbReference type="ARBA" id="ARBA00002526"/>
    </source>
</evidence>
<gene>
    <name evidence="16" type="primary">gndA</name>
    <name evidence="16" type="ORF">Poly59_43130</name>
</gene>
<evidence type="ECO:0000256" key="4">
    <source>
        <dbReference type="ARBA" id="ARBA00013011"/>
    </source>
</evidence>
<keyword evidence="10 14" id="KW-0521">NADP</keyword>
<sequence>MKKADMSGDCDFGLIGLAVMGENLALNVESRGYKVAVYNRTTEKVDALMAGRAKGKNFVGTHTIEEFVKAVARPRKLMMLVKAGPAVDALIEQLLPFCEPGDIIIDGGNEQYQNTERRTKQVEAAGLLYVGCGVSGGEEGALKGPSLMPGGSAAAWPHIKEMFQSIAAKVGPNNDIPCCEWLGSGGAGNYVKMVHNGIEYGDMQLICEAYQLLHELGGLTNDELYDVFDDWNRGDLQSYLIEITRDIFSVKDDQGGSDHLVDKILDVAGAKGTGKWMSQLALDLGVPSTLVTTAVFARGLSAQKEARVRASKRLNGPSAKSNPEMQAIAKSLVGDRAEFVEAVRQALYASKIVSYAQGFVQLQAASAEHGWGLDYGAAALLWRGGCIIRAKFLDRIKEAFDADANLENLLMTDFFEKAVEDSQEKWRKVVAVASIMGIPVPAFSTALCYYDGYRMDRLPANLLQAQRDYFGAHTYQRTDKDGTFHTEWIQLRKEPKA</sequence>
<organism evidence="16 17">
    <name type="scientific">Rubripirellula reticaptiva</name>
    <dbReference type="NCBI Taxonomy" id="2528013"/>
    <lineage>
        <taxon>Bacteria</taxon>
        <taxon>Pseudomonadati</taxon>
        <taxon>Planctomycetota</taxon>
        <taxon>Planctomycetia</taxon>
        <taxon>Pirellulales</taxon>
        <taxon>Pirellulaceae</taxon>
        <taxon>Rubripirellula</taxon>
    </lineage>
</organism>
<feature type="active site" description="Proton donor" evidence="11">
    <location>
        <position position="199"/>
    </location>
</feature>
<keyword evidence="8 10" id="KW-0570">Pentose shunt</keyword>
<dbReference type="Proteomes" id="UP000317977">
    <property type="component" value="Unassembled WGS sequence"/>
</dbReference>
<feature type="binding site" evidence="13">
    <location>
        <begin position="16"/>
        <end position="21"/>
    </location>
    <ligand>
        <name>NADP(+)</name>
        <dbReference type="ChEBI" id="CHEBI:58349"/>
    </ligand>
</feature>
<dbReference type="SUPFAM" id="SSF48179">
    <property type="entry name" value="6-phosphogluconate dehydrogenase C-terminal domain-like"/>
    <property type="match status" value="1"/>
</dbReference>
<dbReference type="EMBL" id="SJPX01000004">
    <property type="protein sequence ID" value="TWU49691.1"/>
    <property type="molecule type" value="Genomic_DNA"/>
</dbReference>
<dbReference type="InterPro" id="IPR006113">
    <property type="entry name" value="6PGDH_Gnd/GntZ"/>
</dbReference>
<keyword evidence="6 10" id="KW-0560">Oxidoreductase</keyword>
<proteinExistence type="inferred from homology"/>
<evidence type="ECO:0000256" key="10">
    <source>
        <dbReference type="PIRNR" id="PIRNR000109"/>
    </source>
</evidence>
<comment type="subunit">
    <text evidence="10">Homodimer.</text>
</comment>
<dbReference type="InterPro" id="IPR006183">
    <property type="entry name" value="Pgluconate_DH"/>
</dbReference>
<dbReference type="Gene3D" id="3.40.50.720">
    <property type="entry name" value="NAD(P)-binding Rossmann-like Domain"/>
    <property type="match status" value="1"/>
</dbReference>
<evidence type="ECO:0000256" key="9">
    <source>
        <dbReference type="ARBA" id="ARBA00048640"/>
    </source>
</evidence>
<dbReference type="AlphaFoldDB" id="A0A5C6EQ58"/>
<feature type="binding site" evidence="13">
    <location>
        <begin position="81"/>
        <end position="83"/>
    </location>
    <ligand>
        <name>NADP(+)</name>
        <dbReference type="ChEBI" id="CHEBI:58349"/>
    </ligand>
</feature>
<feature type="binding site" description="in other chain" evidence="12">
    <location>
        <position position="298"/>
    </location>
    <ligand>
        <name>substrate</name>
        <note>ligand shared between dimeric partners</note>
    </ligand>
</feature>
<keyword evidence="17" id="KW-1185">Reference proteome</keyword>
<dbReference type="PIRSF" id="PIRSF000109">
    <property type="entry name" value="6PGD"/>
    <property type="match status" value="1"/>
</dbReference>
<dbReference type="GO" id="GO:0050661">
    <property type="term" value="F:NADP binding"/>
    <property type="evidence" value="ECO:0007669"/>
    <property type="project" value="InterPro"/>
</dbReference>
<dbReference type="InterPro" id="IPR036291">
    <property type="entry name" value="NAD(P)-bd_dom_sf"/>
</dbReference>
<feature type="binding site" description="in other chain" evidence="12">
    <location>
        <position position="200"/>
    </location>
    <ligand>
        <name>substrate</name>
        <note>ligand shared between dimeric partners</note>
    </ligand>
</feature>
<comment type="similarity">
    <text evidence="3 10 14">Belongs to the 6-phosphogluconate dehydrogenase family.</text>
</comment>
<dbReference type="GO" id="GO:0004616">
    <property type="term" value="F:phosphogluconate dehydrogenase (decarboxylating) activity"/>
    <property type="evidence" value="ECO:0007669"/>
    <property type="project" value="UniProtKB-EC"/>
</dbReference>
<dbReference type="InterPro" id="IPR006114">
    <property type="entry name" value="6PGDH_C"/>
</dbReference>
<feature type="binding site" description="in other chain" evidence="12">
    <location>
        <begin position="195"/>
        <end position="196"/>
    </location>
    <ligand>
        <name>substrate</name>
        <note>ligand shared between dimeric partners</note>
    </ligand>
</feature>
<dbReference type="Pfam" id="PF03446">
    <property type="entry name" value="NAD_binding_2"/>
    <property type="match status" value="1"/>
</dbReference>
<evidence type="ECO:0000313" key="17">
    <source>
        <dbReference type="Proteomes" id="UP000317977"/>
    </source>
</evidence>
<feature type="binding site" evidence="13">
    <location>
        <position position="109"/>
    </location>
    <ligand>
        <name>NADP(+)</name>
        <dbReference type="ChEBI" id="CHEBI:58349"/>
    </ligand>
</feature>
<dbReference type="FunFam" id="1.20.5.320:FF:000001">
    <property type="entry name" value="6-phosphogluconate dehydrogenase, decarboxylating"/>
    <property type="match status" value="1"/>
</dbReference>
<comment type="pathway">
    <text evidence="2 10 14">Carbohydrate degradation; pentose phosphate pathway; D-ribulose 5-phosphate from D-glucose 6-phosphate (oxidative stage): step 3/3.</text>
</comment>
<dbReference type="SUPFAM" id="SSF51735">
    <property type="entry name" value="NAD(P)-binding Rossmann-fold domains"/>
    <property type="match status" value="1"/>
</dbReference>
<dbReference type="Pfam" id="PF00393">
    <property type="entry name" value="6PGD"/>
    <property type="match status" value="1"/>
</dbReference>
<evidence type="ECO:0000256" key="7">
    <source>
        <dbReference type="ARBA" id="ARBA00023064"/>
    </source>
</evidence>
<dbReference type="SMART" id="SM01350">
    <property type="entry name" value="6PGD"/>
    <property type="match status" value="1"/>
</dbReference>
<feature type="active site" description="Proton acceptor" evidence="11">
    <location>
        <position position="192"/>
    </location>
</feature>
<dbReference type="NCBIfam" id="NF006765">
    <property type="entry name" value="PRK09287.1"/>
    <property type="match status" value="1"/>
</dbReference>
<protein>
    <recommendedName>
        <fullName evidence="5 10">6-phosphogluconate dehydrogenase, decarboxylating</fullName>
        <ecNumber evidence="4 10">1.1.1.44</ecNumber>
    </recommendedName>
</protein>
<feature type="binding site" description="in other chain" evidence="12">
    <location>
        <begin position="135"/>
        <end position="137"/>
    </location>
    <ligand>
        <name>substrate</name>
        <note>ligand shared between dimeric partners</note>
    </ligand>
</feature>
<dbReference type="PANTHER" id="PTHR11811">
    <property type="entry name" value="6-PHOSPHOGLUCONATE DEHYDROGENASE"/>
    <property type="match status" value="1"/>
</dbReference>
<evidence type="ECO:0000256" key="6">
    <source>
        <dbReference type="ARBA" id="ARBA00023002"/>
    </source>
</evidence>
<comment type="catalytic activity">
    <reaction evidence="9 10 14">
        <text>6-phospho-D-gluconate + NADP(+) = D-ribulose 5-phosphate + CO2 + NADPH</text>
        <dbReference type="Rhea" id="RHEA:10116"/>
        <dbReference type="ChEBI" id="CHEBI:16526"/>
        <dbReference type="ChEBI" id="CHEBI:57783"/>
        <dbReference type="ChEBI" id="CHEBI:58121"/>
        <dbReference type="ChEBI" id="CHEBI:58349"/>
        <dbReference type="ChEBI" id="CHEBI:58759"/>
        <dbReference type="EC" id="1.1.1.44"/>
    </reaction>
</comment>
<dbReference type="UniPathway" id="UPA00115">
    <property type="reaction ID" value="UER00410"/>
</dbReference>
<dbReference type="InterPro" id="IPR013328">
    <property type="entry name" value="6PGD_dom2"/>
</dbReference>
<feature type="binding site" description="in other chain" evidence="12">
    <location>
        <position position="271"/>
    </location>
    <ligand>
        <name>substrate</name>
        <note>ligand shared between dimeric partners</note>
    </ligand>
</feature>
<evidence type="ECO:0000256" key="11">
    <source>
        <dbReference type="PIRSR" id="PIRSR000109-1"/>
    </source>
</evidence>
<dbReference type="InterPro" id="IPR006115">
    <property type="entry name" value="6PGDH_NADP-bd"/>
</dbReference>
<comment type="function">
    <text evidence="1 10">Catalyzes the oxidative decarboxylation of 6-phosphogluconate to ribulose 5-phosphate and CO(2), with concomitant reduction of NADP to NADPH.</text>
</comment>
<evidence type="ECO:0000313" key="16">
    <source>
        <dbReference type="EMBL" id="TWU49691.1"/>
    </source>
</evidence>
<name>A0A5C6EQ58_9BACT</name>
<evidence type="ECO:0000259" key="15">
    <source>
        <dbReference type="SMART" id="SM01350"/>
    </source>
</evidence>
<reference evidence="16 17" key="1">
    <citation type="submission" date="2019-02" db="EMBL/GenBank/DDBJ databases">
        <title>Deep-cultivation of Planctomycetes and their phenomic and genomic characterization uncovers novel biology.</title>
        <authorList>
            <person name="Wiegand S."/>
            <person name="Jogler M."/>
            <person name="Boedeker C."/>
            <person name="Pinto D."/>
            <person name="Vollmers J."/>
            <person name="Rivas-Marin E."/>
            <person name="Kohn T."/>
            <person name="Peeters S.H."/>
            <person name="Heuer A."/>
            <person name="Rast P."/>
            <person name="Oberbeckmann S."/>
            <person name="Bunk B."/>
            <person name="Jeske O."/>
            <person name="Meyerdierks A."/>
            <person name="Storesund J.E."/>
            <person name="Kallscheuer N."/>
            <person name="Luecker S."/>
            <person name="Lage O.M."/>
            <person name="Pohl T."/>
            <person name="Merkel B.J."/>
            <person name="Hornburger P."/>
            <person name="Mueller R.-W."/>
            <person name="Bruemmer F."/>
            <person name="Labrenz M."/>
            <person name="Spormann A.M."/>
            <person name="Op Den Camp H."/>
            <person name="Overmann J."/>
            <person name="Amann R."/>
            <person name="Jetten M.S.M."/>
            <person name="Mascher T."/>
            <person name="Medema M.H."/>
            <person name="Devos D.P."/>
            <person name="Kaster A.-K."/>
            <person name="Ovreas L."/>
            <person name="Rohde M."/>
            <person name="Galperin M.Y."/>
            <person name="Jogler C."/>
        </authorList>
    </citation>
    <scope>NUCLEOTIDE SEQUENCE [LARGE SCALE GENOMIC DNA]</scope>
    <source>
        <strain evidence="16 17">Poly59</strain>
    </source>
</reference>
<dbReference type="Gene3D" id="1.20.5.320">
    <property type="entry name" value="6-Phosphogluconate Dehydrogenase, domain 3"/>
    <property type="match status" value="1"/>
</dbReference>
<evidence type="ECO:0000256" key="12">
    <source>
        <dbReference type="PIRSR" id="PIRSR000109-2"/>
    </source>
</evidence>
<feature type="binding site" description="in other chain" evidence="12">
    <location>
        <position position="109"/>
    </location>
    <ligand>
        <name>substrate</name>
        <note>ligand shared between dimeric partners</note>
    </ligand>
</feature>
<feature type="binding site" evidence="12">
    <location>
        <position position="473"/>
    </location>
    <ligand>
        <name>substrate</name>
        <note>ligand shared between dimeric partners</note>
    </ligand>
</feature>
<evidence type="ECO:0000256" key="3">
    <source>
        <dbReference type="ARBA" id="ARBA00008419"/>
    </source>
</evidence>
<evidence type="ECO:0000256" key="13">
    <source>
        <dbReference type="PIRSR" id="PIRSR000109-3"/>
    </source>
</evidence>
<dbReference type="InterPro" id="IPR008927">
    <property type="entry name" value="6-PGluconate_DH-like_C_sf"/>
</dbReference>
<dbReference type="FunFam" id="1.10.1040.10:FF:000002">
    <property type="entry name" value="6-phosphogluconate dehydrogenase, decarboxylating"/>
    <property type="match status" value="1"/>
</dbReference>
<evidence type="ECO:0000256" key="8">
    <source>
        <dbReference type="ARBA" id="ARBA00023126"/>
    </source>
</evidence>
<dbReference type="EC" id="1.1.1.44" evidence="4 10"/>
<dbReference type="NCBIfam" id="TIGR00873">
    <property type="entry name" value="gnd"/>
    <property type="match status" value="1"/>
</dbReference>